<gene>
    <name evidence="1" type="ORF">Pfra01_001006800</name>
</gene>
<accession>A0A9W6XDE8</accession>
<dbReference type="AlphaFoldDB" id="A0A9W6XDE8"/>
<proteinExistence type="predicted"/>
<organism evidence="1 2">
    <name type="scientific">Phytophthora fragariaefolia</name>
    <dbReference type="NCBI Taxonomy" id="1490495"/>
    <lineage>
        <taxon>Eukaryota</taxon>
        <taxon>Sar</taxon>
        <taxon>Stramenopiles</taxon>
        <taxon>Oomycota</taxon>
        <taxon>Peronosporomycetes</taxon>
        <taxon>Peronosporales</taxon>
        <taxon>Peronosporaceae</taxon>
        <taxon>Phytophthora</taxon>
    </lineage>
</organism>
<protein>
    <submittedName>
        <fullName evidence="1">Unnamed protein product</fullName>
    </submittedName>
</protein>
<dbReference type="Proteomes" id="UP001165121">
    <property type="component" value="Unassembled WGS sequence"/>
</dbReference>
<name>A0A9W6XDE8_9STRA</name>
<comment type="caution">
    <text evidence="1">The sequence shown here is derived from an EMBL/GenBank/DDBJ whole genome shotgun (WGS) entry which is preliminary data.</text>
</comment>
<keyword evidence="2" id="KW-1185">Reference proteome</keyword>
<evidence type="ECO:0000313" key="1">
    <source>
        <dbReference type="EMBL" id="GMF36689.1"/>
    </source>
</evidence>
<evidence type="ECO:0000313" key="2">
    <source>
        <dbReference type="Proteomes" id="UP001165121"/>
    </source>
</evidence>
<reference evidence="1" key="1">
    <citation type="submission" date="2023-04" db="EMBL/GenBank/DDBJ databases">
        <title>Phytophthora fragariaefolia NBRC 109709.</title>
        <authorList>
            <person name="Ichikawa N."/>
            <person name="Sato H."/>
            <person name="Tonouchi N."/>
        </authorList>
    </citation>
    <scope>NUCLEOTIDE SEQUENCE</scope>
    <source>
        <strain evidence="1">NBRC 109709</strain>
    </source>
</reference>
<dbReference type="EMBL" id="BSXT01000956">
    <property type="protein sequence ID" value="GMF36689.1"/>
    <property type="molecule type" value="Genomic_DNA"/>
</dbReference>
<sequence>MEDPATLKFRVTTSPQWHDWRRLEPFAGCGVVVTAEFDGVTEANGSDVSALRLPSMSTAGLVSAREPSASTDNAEGMLWWWFDRSA</sequence>